<gene>
    <name evidence="2" type="ORF">TNCT_179381</name>
</gene>
<comment type="caution">
    <text evidence="2">The sequence shown here is derived from an EMBL/GenBank/DDBJ whole genome shotgun (WGS) entry which is preliminary data.</text>
</comment>
<keyword evidence="3" id="KW-1185">Reference proteome</keyword>
<proteinExistence type="predicted"/>
<feature type="region of interest" description="Disordered" evidence="1">
    <location>
        <begin position="1"/>
        <end position="26"/>
    </location>
</feature>
<dbReference type="AlphaFoldDB" id="A0A8X6GIK4"/>
<dbReference type="Proteomes" id="UP000887116">
    <property type="component" value="Unassembled WGS sequence"/>
</dbReference>
<evidence type="ECO:0000256" key="1">
    <source>
        <dbReference type="SAM" id="MobiDB-lite"/>
    </source>
</evidence>
<protein>
    <submittedName>
        <fullName evidence="2">Uncharacterized protein</fullName>
    </submittedName>
</protein>
<accession>A0A8X6GIK4</accession>
<reference evidence="2" key="1">
    <citation type="submission" date="2020-07" db="EMBL/GenBank/DDBJ databases">
        <title>Multicomponent nature underlies the extraordinary mechanical properties of spider dragline silk.</title>
        <authorList>
            <person name="Kono N."/>
            <person name="Nakamura H."/>
            <person name="Mori M."/>
            <person name="Yoshida Y."/>
            <person name="Ohtoshi R."/>
            <person name="Malay A.D."/>
            <person name="Moran D.A.P."/>
            <person name="Tomita M."/>
            <person name="Numata K."/>
            <person name="Arakawa K."/>
        </authorList>
    </citation>
    <scope>NUCLEOTIDE SEQUENCE</scope>
</reference>
<evidence type="ECO:0000313" key="3">
    <source>
        <dbReference type="Proteomes" id="UP000887116"/>
    </source>
</evidence>
<dbReference type="EMBL" id="BMAO01005894">
    <property type="protein sequence ID" value="GFR04578.1"/>
    <property type="molecule type" value="Genomic_DNA"/>
</dbReference>
<name>A0A8X6GIK4_TRICU</name>
<sequence length="73" mass="8255">MRNPPDVRSIKEANSHPGNKNGLIGNGRHSFLCANKWVGNPDPDFSRNSHRKPAPIRRDPVINFRFSISHLRG</sequence>
<organism evidence="2 3">
    <name type="scientific">Trichonephila clavata</name>
    <name type="common">Joro spider</name>
    <name type="synonym">Nephila clavata</name>
    <dbReference type="NCBI Taxonomy" id="2740835"/>
    <lineage>
        <taxon>Eukaryota</taxon>
        <taxon>Metazoa</taxon>
        <taxon>Ecdysozoa</taxon>
        <taxon>Arthropoda</taxon>
        <taxon>Chelicerata</taxon>
        <taxon>Arachnida</taxon>
        <taxon>Araneae</taxon>
        <taxon>Araneomorphae</taxon>
        <taxon>Entelegynae</taxon>
        <taxon>Araneoidea</taxon>
        <taxon>Nephilidae</taxon>
        <taxon>Trichonephila</taxon>
    </lineage>
</organism>
<evidence type="ECO:0000313" key="2">
    <source>
        <dbReference type="EMBL" id="GFR04578.1"/>
    </source>
</evidence>